<dbReference type="EMBL" id="BAAACF010000012">
    <property type="protein sequence ID" value="GAA0730077.1"/>
    <property type="molecule type" value="Genomic_DNA"/>
</dbReference>
<reference evidence="1 2" key="1">
    <citation type="journal article" date="2019" name="Int. J. Syst. Evol. Microbiol.">
        <title>The Global Catalogue of Microorganisms (GCM) 10K type strain sequencing project: providing services to taxonomists for standard genome sequencing and annotation.</title>
        <authorList>
            <consortium name="The Broad Institute Genomics Platform"/>
            <consortium name="The Broad Institute Genome Sequencing Center for Infectious Disease"/>
            <person name="Wu L."/>
            <person name="Ma J."/>
        </authorList>
    </citation>
    <scope>NUCLEOTIDE SEQUENCE [LARGE SCALE GENOMIC DNA]</scope>
    <source>
        <strain evidence="1 2">JCM 1405</strain>
    </source>
</reference>
<protein>
    <submittedName>
        <fullName evidence="1">Uncharacterized protein</fullName>
    </submittedName>
</protein>
<organism evidence="1 2">
    <name type="scientific">Clostridium malenominatum</name>
    <dbReference type="NCBI Taxonomy" id="1539"/>
    <lineage>
        <taxon>Bacteria</taxon>
        <taxon>Bacillati</taxon>
        <taxon>Bacillota</taxon>
        <taxon>Clostridia</taxon>
        <taxon>Eubacteriales</taxon>
        <taxon>Clostridiaceae</taxon>
        <taxon>Clostridium</taxon>
    </lineage>
</organism>
<evidence type="ECO:0000313" key="1">
    <source>
        <dbReference type="EMBL" id="GAA0730077.1"/>
    </source>
</evidence>
<comment type="caution">
    <text evidence="1">The sequence shown here is derived from an EMBL/GenBank/DDBJ whole genome shotgun (WGS) entry which is preliminary data.</text>
</comment>
<sequence>MENGSKNITKFMIVIKIRDRYFEITKSFLSIGRLPSIKDDLQRSSFPTISWIEEYTMIIIPKVYKGIGLSIGANIPITSINKE</sequence>
<proteinExistence type="predicted"/>
<accession>A0ABN1J6I9</accession>
<evidence type="ECO:0000313" key="2">
    <source>
        <dbReference type="Proteomes" id="UP001500339"/>
    </source>
</evidence>
<gene>
    <name evidence="1" type="ORF">GCM10008905_30880</name>
</gene>
<keyword evidence="2" id="KW-1185">Reference proteome</keyword>
<name>A0ABN1J6I9_9CLOT</name>
<dbReference type="Proteomes" id="UP001500339">
    <property type="component" value="Unassembled WGS sequence"/>
</dbReference>